<sequence>MRIGWVPRSREEMKGGEKVGRTVGKVGVRVGEDAREKTGANTSVRASTPTPATISLPTQTPGPINPSSGLTALTPTYTSPPVTRQTAEPGSESSYLHAHPCPRPCPSNSTSTSPSVDESQKTMEEIVMKQAQALRTRRLGARMAFAAPLSIDPRPSPTSISPSNQANPKTNTMTTTMTNATKSVEPNNTSLYPLHTGHPKHASDSKPPQTHALNKIDTTSTATLRPATATGAESVGNGGGRMLRRVDHLRVARTPGCVFSSEDLDGNGKRPISEPFFDGGCEGNKSGMGAEAKVMGRARAATTSRTMQASSHAYTRTNMNMYEPRTPTTPVTPVRVGHPSRPIYSVIRKNGVCLSNSPVLAPNAVPPETLGRSVTSSPVGSVRSSGLGSVYGYGYGYGPGQVQRPTSPVSPYSYTFGPSGCDKMLIELEAYAGTSSSSSSMSSFSNDDDDDGSIRGRGMGLLRPLRKLKSKCSTRFRSVKSLNKSTRAMSPASGTSSTSPSSMRTFHMPVPMSIPIALSGKLGGAEFGCSMSGEAELRLALARSRSPVPVVGEPYGGGGGDGVGSPGKVVKGVKRLREMVSRTF</sequence>
<keyword evidence="3" id="KW-1185">Reference proteome</keyword>
<protein>
    <submittedName>
        <fullName evidence="2">Uncharacterized protein</fullName>
    </submittedName>
</protein>
<evidence type="ECO:0000256" key="1">
    <source>
        <dbReference type="SAM" id="MobiDB-lite"/>
    </source>
</evidence>
<feature type="region of interest" description="Disordered" evidence="1">
    <location>
        <begin position="481"/>
        <end position="503"/>
    </location>
</feature>
<dbReference type="AlphaFoldDB" id="A0A2A9NHR8"/>
<evidence type="ECO:0000313" key="2">
    <source>
        <dbReference type="EMBL" id="PFH47252.1"/>
    </source>
</evidence>
<feature type="compositionally biased region" description="Polar residues" evidence="1">
    <location>
        <begin position="182"/>
        <end position="191"/>
    </location>
</feature>
<feature type="region of interest" description="Disordered" evidence="1">
    <location>
        <begin position="1"/>
        <end position="120"/>
    </location>
</feature>
<feature type="compositionally biased region" description="Low complexity" evidence="1">
    <location>
        <begin position="435"/>
        <end position="445"/>
    </location>
</feature>
<reference evidence="2 3" key="1">
    <citation type="submission" date="2014-02" db="EMBL/GenBank/DDBJ databases">
        <title>Transposable element dynamics among asymbiotic and ectomycorrhizal Amanita fungi.</title>
        <authorList>
            <consortium name="DOE Joint Genome Institute"/>
            <person name="Hess J."/>
            <person name="Skrede I."/>
            <person name="Wolfe B."/>
            <person name="LaButti K."/>
            <person name="Ohm R.A."/>
            <person name="Grigoriev I.V."/>
            <person name="Pringle A."/>
        </authorList>
    </citation>
    <scope>NUCLEOTIDE SEQUENCE [LARGE SCALE GENOMIC DNA]</scope>
    <source>
        <strain evidence="2 3">SKay4041</strain>
    </source>
</reference>
<organism evidence="2 3">
    <name type="scientific">Amanita thiersii Skay4041</name>
    <dbReference type="NCBI Taxonomy" id="703135"/>
    <lineage>
        <taxon>Eukaryota</taxon>
        <taxon>Fungi</taxon>
        <taxon>Dikarya</taxon>
        <taxon>Basidiomycota</taxon>
        <taxon>Agaricomycotina</taxon>
        <taxon>Agaricomycetes</taxon>
        <taxon>Agaricomycetidae</taxon>
        <taxon>Agaricales</taxon>
        <taxon>Pluteineae</taxon>
        <taxon>Amanitaceae</taxon>
        <taxon>Amanita</taxon>
    </lineage>
</organism>
<feature type="compositionally biased region" description="Low complexity" evidence="1">
    <location>
        <begin position="170"/>
        <end position="181"/>
    </location>
</feature>
<accession>A0A2A9NHR8</accession>
<feature type="compositionally biased region" description="Polar residues" evidence="1">
    <location>
        <begin position="206"/>
        <end position="223"/>
    </location>
</feature>
<dbReference type="EMBL" id="KZ302124">
    <property type="protein sequence ID" value="PFH47252.1"/>
    <property type="molecule type" value="Genomic_DNA"/>
</dbReference>
<dbReference type="Proteomes" id="UP000242287">
    <property type="component" value="Unassembled WGS sequence"/>
</dbReference>
<feature type="compositionally biased region" description="Polar residues" evidence="1">
    <location>
        <begin position="157"/>
        <end position="169"/>
    </location>
</feature>
<evidence type="ECO:0000313" key="3">
    <source>
        <dbReference type="Proteomes" id="UP000242287"/>
    </source>
</evidence>
<feature type="compositionally biased region" description="Basic and acidic residues" evidence="1">
    <location>
        <begin position="8"/>
        <end position="20"/>
    </location>
</feature>
<feature type="compositionally biased region" description="Low complexity" evidence="1">
    <location>
        <begin position="488"/>
        <end position="503"/>
    </location>
</feature>
<feature type="region of interest" description="Disordered" evidence="1">
    <location>
        <begin position="435"/>
        <end position="458"/>
    </location>
</feature>
<gene>
    <name evidence="2" type="ORF">AMATHDRAFT_6946</name>
</gene>
<feature type="compositionally biased region" description="Polar residues" evidence="1">
    <location>
        <begin position="39"/>
        <end position="94"/>
    </location>
</feature>
<feature type="compositionally biased region" description="Low complexity" evidence="1">
    <location>
        <begin position="106"/>
        <end position="115"/>
    </location>
</feature>
<proteinExistence type="predicted"/>
<feature type="region of interest" description="Disordered" evidence="1">
    <location>
        <begin position="148"/>
        <end position="240"/>
    </location>
</feature>
<name>A0A2A9NHR8_9AGAR</name>